<dbReference type="EMBL" id="DVLT01000048">
    <property type="protein sequence ID" value="HIU03196.1"/>
    <property type="molecule type" value="Genomic_DNA"/>
</dbReference>
<accession>A0A9D1HH10</accession>
<proteinExistence type="predicted"/>
<dbReference type="AlphaFoldDB" id="A0A9D1HH10"/>
<reference evidence="1" key="1">
    <citation type="submission" date="2020-10" db="EMBL/GenBank/DDBJ databases">
        <authorList>
            <person name="Gilroy R."/>
        </authorList>
    </citation>
    <scope>NUCLEOTIDE SEQUENCE</scope>
    <source>
        <strain evidence="1">CHK187-14744</strain>
    </source>
</reference>
<gene>
    <name evidence="1" type="ORF">IAB63_08100</name>
</gene>
<reference evidence="1" key="2">
    <citation type="journal article" date="2021" name="PeerJ">
        <title>Extensive microbial diversity within the chicken gut microbiome revealed by metagenomics and culture.</title>
        <authorList>
            <person name="Gilroy R."/>
            <person name="Ravi A."/>
            <person name="Getino M."/>
            <person name="Pursley I."/>
            <person name="Horton D.L."/>
            <person name="Alikhan N.F."/>
            <person name="Baker D."/>
            <person name="Gharbi K."/>
            <person name="Hall N."/>
            <person name="Watson M."/>
            <person name="Adriaenssens E.M."/>
            <person name="Foster-Nyarko E."/>
            <person name="Jarju S."/>
            <person name="Secka A."/>
            <person name="Antonio M."/>
            <person name="Oren A."/>
            <person name="Chaudhuri R.R."/>
            <person name="La Ragione R."/>
            <person name="Hildebrand F."/>
            <person name="Pallen M.J."/>
        </authorList>
    </citation>
    <scope>NUCLEOTIDE SEQUENCE</scope>
    <source>
        <strain evidence="1">CHK187-14744</strain>
    </source>
</reference>
<name>A0A9D1HH10_9FIRM</name>
<evidence type="ECO:0000313" key="1">
    <source>
        <dbReference type="EMBL" id="HIU03196.1"/>
    </source>
</evidence>
<dbReference type="Proteomes" id="UP000824164">
    <property type="component" value="Unassembled WGS sequence"/>
</dbReference>
<comment type="caution">
    <text evidence="1">The sequence shown here is derived from an EMBL/GenBank/DDBJ whole genome shotgun (WGS) entry which is preliminary data.</text>
</comment>
<sequence>MPGYVMHLVESQLILDRMKNRKGTDWEKAFLLGSLLPDTRLKSEKAISHFWNEKYLEDIAKAPDLELFLKKYKSRLDEPLILGYYLHLYLDVCYVKDYWPAKLSFENAAGEPEKKKAAITDVVICDRGKKVPLSEFFTRKYYYGDYTRSNGWFIRHYQIRTPEYVAIRDIHMDEVELEDVKGLLEELTWLCRMAEEHAGSNDPLQVFDISSLDAFLHDTAEKFWKENSRLLEPENIKA</sequence>
<evidence type="ECO:0000313" key="2">
    <source>
        <dbReference type="Proteomes" id="UP000824164"/>
    </source>
</evidence>
<protein>
    <submittedName>
        <fullName evidence="1">Zinc dependent phospholipase C family protein</fullName>
    </submittedName>
</protein>
<organism evidence="1 2">
    <name type="scientific">Candidatus Onthocola gallistercoris</name>
    <dbReference type="NCBI Taxonomy" id="2840876"/>
    <lineage>
        <taxon>Bacteria</taxon>
        <taxon>Bacillati</taxon>
        <taxon>Bacillota</taxon>
        <taxon>Bacilli</taxon>
        <taxon>Candidatus Onthocola</taxon>
    </lineage>
</organism>